<dbReference type="InterPro" id="IPR004217">
    <property type="entry name" value="Tim10-like"/>
</dbReference>
<name>A0A3M6UW17_POCDA</name>
<accession>A0A3M6UW17</accession>
<proteinExistence type="inferred from homology"/>
<evidence type="ECO:0000313" key="3">
    <source>
        <dbReference type="EMBL" id="RMX57886.1"/>
    </source>
</evidence>
<dbReference type="Proteomes" id="UP000275408">
    <property type="component" value="Unassembled WGS sequence"/>
</dbReference>
<keyword evidence="1" id="KW-0653">Protein transport</keyword>
<keyword evidence="4" id="KW-1185">Reference proteome</keyword>
<reference evidence="3 4" key="1">
    <citation type="journal article" date="2018" name="Sci. Rep.">
        <title>Comparative analysis of the Pocillopora damicornis genome highlights role of immune system in coral evolution.</title>
        <authorList>
            <person name="Cunning R."/>
            <person name="Bay R.A."/>
            <person name="Gillette P."/>
            <person name="Baker A.C."/>
            <person name="Traylor-Knowles N."/>
        </authorList>
    </citation>
    <scope>NUCLEOTIDE SEQUENCE [LARGE SCALE GENOMIC DNA]</scope>
    <source>
        <strain evidence="3">RSMAS</strain>
        <tissue evidence="3">Whole animal</tissue>
    </source>
</reference>
<keyword evidence="1" id="KW-1015">Disulfide bond</keyword>
<dbReference type="InterPro" id="IPR035427">
    <property type="entry name" value="Tim10-like_dom_sf"/>
</dbReference>
<keyword evidence="1" id="KW-0496">Mitochondrion</keyword>
<dbReference type="SUPFAM" id="SSF144122">
    <property type="entry name" value="Tim10-like"/>
    <property type="match status" value="1"/>
</dbReference>
<dbReference type="Gene3D" id="1.10.287.810">
    <property type="entry name" value="Mitochondrial import inner membrane translocase subunit tim13 like domains"/>
    <property type="match status" value="1"/>
</dbReference>
<dbReference type="AlphaFoldDB" id="A0A3M6UW17"/>
<dbReference type="GO" id="GO:0005743">
    <property type="term" value="C:mitochondrial inner membrane"/>
    <property type="evidence" value="ECO:0007669"/>
    <property type="project" value="UniProtKB-SubCell"/>
</dbReference>
<comment type="subcellular location">
    <subcellularLocation>
        <location evidence="1">Mitochondrion inner membrane</location>
        <topology evidence="1">Peripheral membrane protein</topology>
        <orientation evidence="1">Intermembrane side</orientation>
    </subcellularLocation>
</comment>
<evidence type="ECO:0000256" key="1">
    <source>
        <dbReference type="RuleBase" id="RU367043"/>
    </source>
</evidence>
<keyword evidence="1" id="KW-0143">Chaperone</keyword>
<dbReference type="Pfam" id="PF02953">
    <property type="entry name" value="zf-Tim10_DDP"/>
    <property type="match status" value="1"/>
</dbReference>
<sequence length="78" mass="8912">MASGTVDREMEQFILAEKEKVRFQSLVRSLTDECWEKCVEKVGSKLDSKTETCLVNCVERFLDTSNFVANRLSQMGES</sequence>
<comment type="domain">
    <text evidence="1">The twin CX3C motif contains 4 conserved Cys residues that form 2 disulfide bonds in the mitochondrial intermembrane space.</text>
</comment>
<gene>
    <name evidence="3" type="ORF">pdam_00006701</name>
</gene>
<keyword evidence="1" id="KW-0472">Membrane</keyword>
<comment type="caution">
    <text evidence="3">The sequence shown here is derived from an EMBL/GenBank/DDBJ whole genome shotgun (WGS) entry which is preliminary data.</text>
</comment>
<dbReference type="EMBL" id="RCHS01000573">
    <property type="protein sequence ID" value="RMX57886.1"/>
    <property type="molecule type" value="Genomic_DNA"/>
</dbReference>
<organism evidence="3 4">
    <name type="scientific">Pocillopora damicornis</name>
    <name type="common">Cauliflower coral</name>
    <name type="synonym">Millepora damicornis</name>
    <dbReference type="NCBI Taxonomy" id="46731"/>
    <lineage>
        <taxon>Eukaryota</taxon>
        <taxon>Metazoa</taxon>
        <taxon>Cnidaria</taxon>
        <taxon>Anthozoa</taxon>
        <taxon>Hexacorallia</taxon>
        <taxon>Scleractinia</taxon>
        <taxon>Astrocoeniina</taxon>
        <taxon>Pocilloporidae</taxon>
        <taxon>Pocillopora</taxon>
    </lineage>
</organism>
<comment type="similarity">
    <text evidence="1">Belongs to the small Tim family.</text>
</comment>
<comment type="subunit">
    <text evidence="1">Heterohexamer.</text>
</comment>
<feature type="domain" description="Tim10-like" evidence="2">
    <location>
        <begin position="12"/>
        <end position="73"/>
    </location>
</feature>
<comment type="function">
    <text evidence="1">Mitochondrial intermembrane chaperone that participates in the import and insertion of some multi-pass transmembrane proteins into the mitochondrial inner membrane. Also required for the transfer of beta-barrel precursors from the TOM complex to the sorting and assembly machinery (SAM complex) of the outer membrane. Acts as a chaperone-like protein that protects the hydrophobic precursors from aggregation and guide them through the mitochondrial intermembrane space.</text>
</comment>
<protein>
    <recommendedName>
        <fullName evidence="1">Mitochondrial import inner membrane translocase subunit</fullName>
    </recommendedName>
</protein>
<keyword evidence="1" id="KW-0999">Mitochondrion inner membrane</keyword>
<keyword evidence="1" id="KW-0813">Transport</keyword>
<evidence type="ECO:0000313" key="4">
    <source>
        <dbReference type="Proteomes" id="UP000275408"/>
    </source>
</evidence>
<dbReference type="GO" id="GO:0015031">
    <property type="term" value="P:protein transport"/>
    <property type="evidence" value="ECO:0007669"/>
    <property type="project" value="UniProtKB-KW"/>
</dbReference>
<evidence type="ECO:0000259" key="2">
    <source>
        <dbReference type="Pfam" id="PF02953"/>
    </source>
</evidence>
<dbReference type="STRING" id="46731.A0A3M6UW17"/>
<keyword evidence="1" id="KW-0811">Translocation</keyword>